<accession>A0A5D8QGX6</accession>
<comment type="similarity">
    <text evidence="1">Belongs to the UPF0342 family.</text>
</comment>
<dbReference type="SUPFAM" id="SSF158622">
    <property type="entry name" value="YheA/YmcA-like"/>
    <property type="match status" value="1"/>
</dbReference>
<evidence type="ECO:0000313" key="2">
    <source>
        <dbReference type="EMBL" id="TZE83479.1"/>
    </source>
</evidence>
<gene>
    <name evidence="2" type="ORF">FWJ32_00920</name>
</gene>
<evidence type="ECO:0000313" key="3">
    <source>
        <dbReference type="Proteomes" id="UP000322976"/>
    </source>
</evidence>
<dbReference type="AlphaFoldDB" id="A0A5D8QGX6"/>
<protein>
    <recommendedName>
        <fullName evidence="1">UPF0342 protein FWJ32_00920</fullName>
    </recommendedName>
</protein>
<name>A0A5D8QGX6_9THEO</name>
<reference evidence="2 3" key="1">
    <citation type="submission" date="2019-08" db="EMBL/GenBank/DDBJ databases">
        <title>Calorimonas adulescens gen. nov., sp. nov., an anaerobic thermophilic bacterium from Sakhalin hot spring.</title>
        <authorList>
            <person name="Khomyakova M.A."/>
            <person name="Merkel A.Y."/>
            <person name="Novikov A."/>
            <person name="Bonch-Osmolovskaya E.A."/>
            <person name="Slobodkin A.I."/>
        </authorList>
    </citation>
    <scope>NUCLEOTIDE SEQUENCE [LARGE SCALE GENOMIC DNA]</scope>
    <source>
        <strain evidence="2 3">A05MB</strain>
    </source>
</reference>
<dbReference type="Proteomes" id="UP000322976">
    <property type="component" value="Unassembled WGS sequence"/>
</dbReference>
<proteinExistence type="inferred from homology"/>
<dbReference type="Pfam" id="PF06133">
    <property type="entry name" value="Com_YlbF"/>
    <property type="match status" value="1"/>
</dbReference>
<dbReference type="EMBL" id="VTPS01000001">
    <property type="protein sequence ID" value="TZE83479.1"/>
    <property type="molecule type" value="Genomic_DNA"/>
</dbReference>
<comment type="caution">
    <text evidence="2">The sequence shown here is derived from an EMBL/GenBank/DDBJ whole genome shotgun (WGS) entry which is preliminary data.</text>
</comment>
<dbReference type="Gene3D" id="1.20.1500.10">
    <property type="entry name" value="YheA/YmcA-like"/>
    <property type="match status" value="1"/>
</dbReference>
<dbReference type="InterPro" id="IPR010368">
    <property type="entry name" value="Com_YlbF"/>
</dbReference>
<organism evidence="2 3">
    <name type="scientific">Calorimonas adulescens</name>
    <dbReference type="NCBI Taxonomy" id="2606906"/>
    <lineage>
        <taxon>Bacteria</taxon>
        <taxon>Bacillati</taxon>
        <taxon>Bacillota</taxon>
        <taxon>Clostridia</taxon>
        <taxon>Thermoanaerobacterales</taxon>
        <taxon>Thermoanaerobacteraceae</taxon>
        <taxon>Calorimonas</taxon>
    </lineage>
</organism>
<dbReference type="InterPro" id="IPR023378">
    <property type="entry name" value="YheA/YmcA-like_dom_sf"/>
</dbReference>
<dbReference type="RefSeq" id="WP_149544097.1">
    <property type="nucleotide sequence ID" value="NZ_VTPS01000001.1"/>
</dbReference>
<sequence length="109" mass="12563">MNVYDLAHQLARAMAESDEYRSYVEAKKAVEADETNSNMVNDFHKMEMELSAKQAMGQQLSEDEMKKINDMYQLITLNPTVKEFLEKEMRFSTMVADVFKIINDEIGGV</sequence>
<keyword evidence="3" id="KW-1185">Reference proteome</keyword>
<evidence type="ECO:0000256" key="1">
    <source>
        <dbReference type="HAMAP-Rule" id="MF_01526"/>
    </source>
</evidence>
<dbReference type="HAMAP" id="MF_01526">
    <property type="entry name" value="UPF0342"/>
    <property type="match status" value="1"/>
</dbReference>